<dbReference type="RefSeq" id="WP_285274371.1">
    <property type="nucleotide sequence ID" value="NZ_JASNVW010000007.1"/>
</dbReference>
<keyword evidence="1 4" id="KW-0812">Transmembrane</keyword>
<keyword evidence="3 4" id="KW-0472">Membrane</keyword>
<name>A0ABD4Z7R0_9CREN</name>
<keyword evidence="7" id="KW-1185">Reference proteome</keyword>
<dbReference type="SUPFAM" id="SSF90123">
    <property type="entry name" value="ABC transporter transmembrane region"/>
    <property type="match status" value="1"/>
</dbReference>
<dbReference type="EMBL" id="JASNVW010000007">
    <property type="protein sequence ID" value="MDK6029386.1"/>
    <property type="molecule type" value="Genomic_DNA"/>
</dbReference>
<evidence type="ECO:0000256" key="4">
    <source>
        <dbReference type="SAM" id="Phobius"/>
    </source>
</evidence>
<evidence type="ECO:0000256" key="2">
    <source>
        <dbReference type="ARBA" id="ARBA00022989"/>
    </source>
</evidence>
<comment type="caution">
    <text evidence="6">The sequence shown here is derived from an EMBL/GenBank/DDBJ whole genome shotgun (WGS) entry which is preliminary data.</text>
</comment>
<protein>
    <submittedName>
        <fullName evidence="6">ABC transporter transmembrane domain-containing protein</fullName>
    </submittedName>
</protein>
<evidence type="ECO:0000256" key="1">
    <source>
        <dbReference type="ARBA" id="ARBA00022692"/>
    </source>
</evidence>
<proteinExistence type="predicted"/>
<dbReference type="AlphaFoldDB" id="A0ABD4Z7R0"/>
<dbReference type="InterPro" id="IPR036640">
    <property type="entry name" value="ABC1_TM_sf"/>
</dbReference>
<accession>A0ABD4Z7R0</accession>
<feature type="transmembrane region" description="Helical" evidence="4">
    <location>
        <begin position="132"/>
        <end position="153"/>
    </location>
</feature>
<evidence type="ECO:0000313" key="7">
    <source>
        <dbReference type="Proteomes" id="UP001529235"/>
    </source>
</evidence>
<feature type="transmembrane region" description="Helical" evidence="4">
    <location>
        <begin position="42"/>
        <end position="64"/>
    </location>
</feature>
<dbReference type="Gene3D" id="1.20.1560.10">
    <property type="entry name" value="ABC transporter type 1, transmembrane domain"/>
    <property type="match status" value="1"/>
</dbReference>
<evidence type="ECO:0000313" key="6">
    <source>
        <dbReference type="EMBL" id="MDK6029386.1"/>
    </source>
</evidence>
<dbReference type="PROSITE" id="PS50929">
    <property type="entry name" value="ABC_TM1F"/>
    <property type="match status" value="1"/>
</dbReference>
<sequence length="231" mass="25757">MLKINENGNNEPLDDVIGRVSSDIDFVIWNINAVLTTLLPNVFTAVASTITIFSFNTSIGLAMLASSAPYMLLAEYYSRKAEVARLEERRAYSASIAYIRDALYERRNGDLLNNVFSWWRKAITNLIWFDRIYWGFGLFTQFSSAAAISYMSIEKARKGEIDVGTLAGIISAALGAHGAMLNAMWALCIQSQTVAAIKRVTIYFTQELYEAKRNGKMGMPLAKVIARALKI</sequence>
<evidence type="ECO:0000256" key="3">
    <source>
        <dbReference type="ARBA" id="ARBA00023136"/>
    </source>
</evidence>
<feature type="transmembrane region" description="Helical" evidence="4">
    <location>
        <begin position="165"/>
        <end position="189"/>
    </location>
</feature>
<feature type="domain" description="ABC transmembrane type-1" evidence="5">
    <location>
        <begin position="15"/>
        <end position="192"/>
    </location>
</feature>
<reference evidence="6 7" key="1">
    <citation type="submission" date="2023-05" db="EMBL/GenBank/DDBJ databases">
        <title>A new hyperthermophilic archaea 'Ignisphaera cupida' sp. nov. and description of the family 'Ignisphaeraceae' fam. nov.</title>
        <authorList>
            <person name="Podosokorskaya O.A."/>
            <person name="Elcheninov A.G."/>
            <person name="Klukina A."/>
            <person name="Merkel A.Y."/>
        </authorList>
    </citation>
    <scope>NUCLEOTIDE SEQUENCE [LARGE SCALE GENOMIC DNA]</scope>
    <source>
        <strain evidence="6 7">4213-co</strain>
    </source>
</reference>
<dbReference type="Pfam" id="PF00664">
    <property type="entry name" value="ABC_membrane"/>
    <property type="match status" value="1"/>
</dbReference>
<keyword evidence="2 4" id="KW-1133">Transmembrane helix</keyword>
<organism evidence="6 7">
    <name type="scientific">Ignisphaera cupida</name>
    <dbReference type="NCBI Taxonomy" id="3050454"/>
    <lineage>
        <taxon>Archaea</taxon>
        <taxon>Thermoproteota</taxon>
        <taxon>Thermoprotei</taxon>
        <taxon>Desulfurococcales</taxon>
        <taxon>Desulfurococcaceae</taxon>
        <taxon>Ignisphaera</taxon>
    </lineage>
</organism>
<gene>
    <name evidence="6" type="ORF">QPL79_08425</name>
</gene>
<dbReference type="InterPro" id="IPR011527">
    <property type="entry name" value="ABC1_TM_dom"/>
</dbReference>
<dbReference type="Proteomes" id="UP001529235">
    <property type="component" value="Unassembled WGS sequence"/>
</dbReference>
<evidence type="ECO:0000259" key="5">
    <source>
        <dbReference type="PROSITE" id="PS50929"/>
    </source>
</evidence>